<dbReference type="EMBL" id="CP060715">
    <property type="protein sequence ID" value="QNN60334.1"/>
    <property type="molecule type" value="Genomic_DNA"/>
</dbReference>
<dbReference type="InterPro" id="IPR028923">
    <property type="entry name" value="SAICAR_synt/ADE2_N"/>
</dbReference>
<dbReference type="Gene3D" id="3.30.470.20">
    <property type="entry name" value="ATP-grasp fold, B domain"/>
    <property type="match status" value="1"/>
</dbReference>
<feature type="domain" description="SAICAR synthetase/ADE2 N-terminal" evidence="8">
    <location>
        <begin position="5"/>
        <end position="209"/>
    </location>
</feature>
<gene>
    <name evidence="9" type="ORF">H9L01_08135</name>
</gene>
<dbReference type="InterPro" id="IPR050089">
    <property type="entry name" value="SAICAR_synthetase"/>
</dbReference>
<comment type="catalytic activity">
    <reaction evidence="7">
        <text>5-amino-1-(5-phospho-D-ribosyl)imidazole-4-carboxylate + L-aspartate + ATP = (2S)-2-[5-amino-1-(5-phospho-beta-D-ribosyl)imidazole-4-carboxamido]succinate + ADP + phosphate + 2 H(+)</text>
        <dbReference type="Rhea" id="RHEA:22628"/>
        <dbReference type="ChEBI" id="CHEBI:15378"/>
        <dbReference type="ChEBI" id="CHEBI:29991"/>
        <dbReference type="ChEBI" id="CHEBI:30616"/>
        <dbReference type="ChEBI" id="CHEBI:43474"/>
        <dbReference type="ChEBI" id="CHEBI:58443"/>
        <dbReference type="ChEBI" id="CHEBI:77657"/>
        <dbReference type="ChEBI" id="CHEBI:456216"/>
        <dbReference type="EC" id="6.3.2.6"/>
    </reaction>
</comment>
<dbReference type="GO" id="GO:0006189">
    <property type="term" value="P:'de novo' IMP biosynthetic process"/>
    <property type="evidence" value="ECO:0007669"/>
    <property type="project" value="UniProtKB-UniPathway"/>
</dbReference>
<dbReference type="KEGG" id="eio:H9L01_08135"/>
<evidence type="ECO:0000259" key="8">
    <source>
        <dbReference type="Pfam" id="PF01259"/>
    </source>
</evidence>
<name>A0A7G9RXK9_9FIRM</name>
<evidence type="ECO:0000313" key="10">
    <source>
        <dbReference type="Proteomes" id="UP000515928"/>
    </source>
</evidence>
<dbReference type="Pfam" id="PF01259">
    <property type="entry name" value="SAICAR_synt"/>
    <property type="match status" value="1"/>
</dbReference>
<proteinExistence type="predicted"/>
<dbReference type="PANTHER" id="PTHR43599">
    <property type="entry name" value="MULTIFUNCTIONAL PROTEIN ADE2"/>
    <property type="match status" value="1"/>
</dbReference>
<dbReference type="Proteomes" id="UP000515928">
    <property type="component" value="Chromosome"/>
</dbReference>
<evidence type="ECO:0000313" key="9">
    <source>
        <dbReference type="EMBL" id="QNN60334.1"/>
    </source>
</evidence>
<dbReference type="GO" id="GO:0004639">
    <property type="term" value="F:phosphoribosylaminoimidazolesuccinocarboxamide synthase activity"/>
    <property type="evidence" value="ECO:0007669"/>
    <property type="project" value="UniProtKB-EC"/>
</dbReference>
<dbReference type="UniPathway" id="UPA00074">
    <property type="reaction ID" value="UER00131"/>
</dbReference>
<accession>A0A7G9RXK9</accession>
<dbReference type="AlphaFoldDB" id="A0A7G9RXK9"/>
<dbReference type="Gene3D" id="3.30.200.20">
    <property type="entry name" value="Phosphorylase Kinase, domain 1"/>
    <property type="match status" value="1"/>
</dbReference>
<sequence>MILKQAGKTKDVYQCDGMNLLLKFKDDVTGEDGVFNPGANHVGLTMDGIGNENLRMSKYFFELINQSGISTHFVSADLNDNTMIVKEAQVFGQGVEVICRYVAKGSFVKRYGAYIEDGQPLNAYVEMTLKDDLREDPLITSQGLEILNIMDLETYNLITKMTQSICKLIQEELHNHDLDLLDIKLEFGLNTQSNTIMLIDEVSTGNMRVAKNGIVLKPFELSQYF</sequence>
<keyword evidence="6" id="KW-0067">ATP-binding</keyword>
<keyword evidence="10" id="KW-1185">Reference proteome</keyword>
<keyword evidence="3" id="KW-0436">Ligase</keyword>
<dbReference type="RefSeq" id="WP_187533464.1">
    <property type="nucleotide sequence ID" value="NZ_CBCSHU010000007.1"/>
</dbReference>
<keyword evidence="5" id="KW-0658">Purine biosynthesis</keyword>
<comment type="pathway">
    <text evidence="1">Purine metabolism; IMP biosynthesis via de novo pathway; 5-amino-1-(5-phospho-D-ribosyl)imidazole-4-carboxamide from 5-amino-1-(5-phospho-D-ribosyl)imidazole-4-carboxylate: step 1/2.</text>
</comment>
<dbReference type="SUPFAM" id="SSF56104">
    <property type="entry name" value="SAICAR synthase-like"/>
    <property type="match status" value="1"/>
</dbReference>
<evidence type="ECO:0000256" key="1">
    <source>
        <dbReference type="ARBA" id="ARBA00004672"/>
    </source>
</evidence>
<dbReference type="GO" id="GO:0005524">
    <property type="term" value="F:ATP binding"/>
    <property type="evidence" value="ECO:0007669"/>
    <property type="project" value="UniProtKB-KW"/>
</dbReference>
<dbReference type="EC" id="6.3.2.6" evidence="2"/>
<evidence type="ECO:0000256" key="2">
    <source>
        <dbReference type="ARBA" id="ARBA00012217"/>
    </source>
</evidence>
<keyword evidence="4" id="KW-0547">Nucleotide-binding</keyword>
<evidence type="ECO:0000256" key="4">
    <source>
        <dbReference type="ARBA" id="ARBA00022741"/>
    </source>
</evidence>
<protein>
    <recommendedName>
        <fullName evidence="2">phosphoribosylaminoimidazolesuccinocarboxamide synthase</fullName>
        <ecNumber evidence="2">6.3.2.6</ecNumber>
    </recommendedName>
</protein>
<organism evidence="9 10">
    <name type="scientific">Erysipelothrix inopinata</name>
    <dbReference type="NCBI Taxonomy" id="225084"/>
    <lineage>
        <taxon>Bacteria</taxon>
        <taxon>Bacillati</taxon>
        <taxon>Bacillota</taxon>
        <taxon>Erysipelotrichia</taxon>
        <taxon>Erysipelotrichales</taxon>
        <taxon>Erysipelotrichaceae</taxon>
        <taxon>Erysipelothrix</taxon>
    </lineage>
</organism>
<evidence type="ECO:0000256" key="6">
    <source>
        <dbReference type="ARBA" id="ARBA00022840"/>
    </source>
</evidence>
<dbReference type="PANTHER" id="PTHR43599:SF3">
    <property type="entry name" value="SI:DKEY-6E2.2"/>
    <property type="match status" value="1"/>
</dbReference>
<evidence type="ECO:0000256" key="7">
    <source>
        <dbReference type="ARBA" id="ARBA00048475"/>
    </source>
</evidence>
<reference evidence="9 10" key="1">
    <citation type="submission" date="2020-08" db="EMBL/GenBank/DDBJ databases">
        <title>Genome sequence of Erysipelothrix inopinata DSM 15511T.</title>
        <authorList>
            <person name="Hyun D.-W."/>
            <person name="Bae J.-W."/>
        </authorList>
    </citation>
    <scope>NUCLEOTIDE SEQUENCE [LARGE SCALE GENOMIC DNA]</scope>
    <source>
        <strain evidence="9 10">DSM 15511</strain>
    </source>
</reference>
<evidence type="ECO:0000256" key="5">
    <source>
        <dbReference type="ARBA" id="ARBA00022755"/>
    </source>
</evidence>
<evidence type="ECO:0000256" key="3">
    <source>
        <dbReference type="ARBA" id="ARBA00022598"/>
    </source>
</evidence>